<sequence>MTLHFLQINGIDLVNKTHDEAVSIFRSQDQPINDLLVEIGAENRILNVSCFPFVYSFIHFSANVSLPIRMIRHEEDAESTASFAPSTHSYLDDVPRTPKRPMSYLDPRKQVYSSVSFVTIHVF</sequence>
<dbReference type="AlphaFoldDB" id="A0A3P8B4B8"/>
<name>A0A3P8B4B8_HELPZ</name>
<gene>
    <name evidence="1" type="ORF">HPBE_LOCUS19901</name>
</gene>
<reference evidence="1" key="1">
    <citation type="submission" date="2018-11" db="EMBL/GenBank/DDBJ databases">
        <authorList>
            <consortium name="Pathogen Informatics"/>
        </authorList>
    </citation>
    <scope>NUCLEOTIDE SEQUENCE [LARGE SCALE GENOMIC DNA]</scope>
</reference>
<dbReference type="SUPFAM" id="SSF50156">
    <property type="entry name" value="PDZ domain-like"/>
    <property type="match status" value="1"/>
</dbReference>
<dbReference type="EMBL" id="UZAH01031703">
    <property type="protein sequence ID" value="VDP17291.1"/>
    <property type="molecule type" value="Genomic_DNA"/>
</dbReference>
<dbReference type="CDD" id="cd00136">
    <property type="entry name" value="PDZ_canonical"/>
    <property type="match status" value="1"/>
</dbReference>
<accession>A0A3P8B4B8</accession>
<dbReference type="OrthoDB" id="123971at2759"/>
<dbReference type="InterPro" id="IPR036034">
    <property type="entry name" value="PDZ_sf"/>
</dbReference>
<proteinExistence type="predicted"/>
<organism evidence="1">
    <name type="scientific">Heligmosomoides polygyrus</name>
    <name type="common">Parasitic roundworm</name>
    <dbReference type="NCBI Taxonomy" id="6339"/>
    <lineage>
        <taxon>Eukaryota</taxon>
        <taxon>Metazoa</taxon>
        <taxon>Ecdysozoa</taxon>
        <taxon>Nematoda</taxon>
        <taxon>Chromadorea</taxon>
        <taxon>Rhabditida</taxon>
        <taxon>Rhabditina</taxon>
        <taxon>Rhabditomorpha</taxon>
        <taxon>Strongyloidea</taxon>
        <taxon>Heligmosomidae</taxon>
        <taxon>Heligmosomoides</taxon>
    </lineage>
</organism>
<evidence type="ECO:0000313" key="1">
    <source>
        <dbReference type="EMBL" id="VDP17291.1"/>
    </source>
</evidence>
<evidence type="ECO:0008006" key="2">
    <source>
        <dbReference type="Google" id="ProtNLM"/>
    </source>
</evidence>
<protein>
    <recommendedName>
        <fullName evidence="2">PDZ domain-containing protein</fullName>
    </recommendedName>
</protein>